<organism evidence="1 2">
    <name type="scientific">Sphagnum jensenii</name>
    <dbReference type="NCBI Taxonomy" id="128206"/>
    <lineage>
        <taxon>Eukaryota</taxon>
        <taxon>Viridiplantae</taxon>
        <taxon>Streptophyta</taxon>
        <taxon>Embryophyta</taxon>
        <taxon>Bryophyta</taxon>
        <taxon>Sphagnophytina</taxon>
        <taxon>Sphagnopsida</taxon>
        <taxon>Sphagnales</taxon>
        <taxon>Sphagnaceae</taxon>
        <taxon>Sphagnum</taxon>
    </lineage>
</organism>
<name>A0ABP1ALJ2_9BRYO</name>
<dbReference type="Proteomes" id="UP001497522">
    <property type="component" value="Chromosome 13"/>
</dbReference>
<evidence type="ECO:0000313" key="1">
    <source>
        <dbReference type="EMBL" id="CAK9863414.1"/>
    </source>
</evidence>
<accession>A0ABP1ALJ2</accession>
<proteinExistence type="predicted"/>
<evidence type="ECO:0000313" key="2">
    <source>
        <dbReference type="Proteomes" id="UP001497522"/>
    </source>
</evidence>
<protein>
    <submittedName>
        <fullName evidence="1">Uncharacterized protein</fullName>
    </submittedName>
</protein>
<dbReference type="EMBL" id="OZ023714">
    <property type="protein sequence ID" value="CAK9863414.1"/>
    <property type="molecule type" value="Genomic_DNA"/>
</dbReference>
<keyword evidence="2" id="KW-1185">Reference proteome</keyword>
<reference evidence="1" key="1">
    <citation type="submission" date="2024-03" db="EMBL/GenBank/DDBJ databases">
        <authorList>
            <consortium name="ELIXIR-Norway"/>
            <consortium name="Elixir Norway"/>
        </authorList>
    </citation>
    <scope>NUCLEOTIDE SEQUENCE</scope>
</reference>
<gene>
    <name evidence="1" type="ORF">CSSPJE1EN2_LOCUS6409</name>
</gene>
<sequence length="138" mass="15153">MSSRLQQCQDCFLVKSVYSGLSVHSGVVSLAHNFSSGASGSKLRGVFQFHQPQETQHQQGGNGMLAPPNRGNKTTSLGFQPAYSMVPSLQTNPFQLCEVYRCMLDVPICYTVRYGSIDMVHHSSGVLLLIRTMLLSDI</sequence>